<proteinExistence type="predicted"/>
<reference evidence="1" key="1">
    <citation type="submission" date="2017-04" db="EMBL/GenBank/DDBJ databases">
        <title>Unveiling RNA virosphere associated with marine microorganisms.</title>
        <authorList>
            <person name="Urayama S."/>
            <person name="Takaki Y."/>
            <person name="Nishi S."/>
            <person name="Yoshida Y."/>
            <person name="Deguchi S."/>
            <person name="Takai K."/>
            <person name="Nunoura T."/>
        </authorList>
    </citation>
    <scope>NUCLEOTIDE SEQUENCE</scope>
</reference>
<evidence type="ECO:0000313" key="1">
    <source>
        <dbReference type="EMBL" id="GBH22034.1"/>
    </source>
</evidence>
<sequence>MSGLLEMFRNSSLKEKKDFFEKAKSMSSEELRDEVRTFPVFGRHGGPQLMDPSYLMQGTCNELDQYIGQSFYDGPSGYTLQKFVYNDVVQAGNPTEVICTYRQDHRHVGSICGLSASSITRTVLNEDQLLTSASPPVLTTLSGRSVNASLRAGDKVIFSGIGVTDTTTDNTRNGLYSFGFVPISTAGGTLAAIQDDTADSHYDVFSAGNSATHINEYAAGGGVRIAAQSLSEGWVWQPNVNISESFNPNIAPTPGAGCLAINLSGHTGSTGADKQFQLVVYALVGPRPDMGAYTDTRSEVSKQYPLSCITQLINEKSVYIRTK</sequence>
<dbReference type="EMBL" id="BDQA01000557">
    <property type="protein sequence ID" value="GBH22034.1"/>
    <property type="molecule type" value="Genomic_RNA"/>
</dbReference>
<dbReference type="AlphaFoldDB" id="A0A2V0RAD1"/>
<protein>
    <submittedName>
        <fullName evidence="1">Uncharacterized protein</fullName>
    </submittedName>
</protein>
<comment type="caution">
    <text evidence="1">The sequence shown here is derived from an EMBL/GenBank/DDBJ whole genome shotgun (WGS) entry which is preliminary data.</text>
</comment>
<name>A0A2V0RAD1_9ZZZZ</name>
<organism evidence="1">
    <name type="scientific">viral metagenome</name>
    <dbReference type="NCBI Taxonomy" id="1070528"/>
    <lineage>
        <taxon>unclassified sequences</taxon>
        <taxon>metagenomes</taxon>
        <taxon>organismal metagenomes</taxon>
    </lineage>
</organism>
<accession>A0A2V0RAD1</accession>